<protein>
    <recommendedName>
        <fullName evidence="6">Dihydroorotase</fullName>
    </recommendedName>
</protein>
<organism evidence="4 5">
    <name type="scientific">Pelagicoccus albus</name>
    <dbReference type="NCBI Taxonomy" id="415222"/>
    <lineage>
        <taxon>Bacteria</taxon>
        <taxon>Pseudomonadati</taxon>
        <taxon>Verrucomicrobiota</taxon>
        <taxon>Opitutia</taxon>
        <taxon>Puniceicoccales</taxon>
        <taxon>Pelagicoccaceae</taxon>
        <taxon>Pelagicoccus</taxon>
    </lineage>
</organism>
<dbReference type="GO" id="GO:0005737">
    <property type="term" value="C:cytoplasm"/>
    <property type="evidence" value="ECO:0007669"/>
    <property type="project" value="TreeGrafter"/>
</dbReference>
<dbReference type="AlphaFoldDB" id="A0A7X1B2V5"/>
<dbReference type="PROSITE" id="PS00483">
    <property type="entry name" value="DIHYDROOROTASE_2"/>
    <property type="match status" value="1"/>
</dbReference>
<proteinExistence type="predicted"/>
<dbReference type="Gene3D" id="3.20.20.140">
    <property type="entry name" value="Metal-dependent hydrolases"/>
    <property type="match status" value="1"/>
</dbReference>
<evidence type="ECO:0000256" key="3">
    <source>
        <dbReference type="ARBA" id="ARBA00022801"/>
    </source>
</evidence>
<accession>A0A7X1B2V5</accession>
<keyword evidence="5" id="KW-1185">Reference proteome</keyword>
<name>A0A7X1B2V5_9BACT</name>
<evidence type="ECO:0000256" key="2">
    <source>
        <dbReference type="ARBA" id="ARBA00022723"/>
    </source>
</evidence>
<dbReference type="InterPro" id="IPR050138">
    <property type="entry name" value="DHOase/Allantoinase_Hydrolase"/>
</dbReference>
<gene>
    <name evidence="4" type="ORF">H5P27_00640</name>
</gene>
<dbReference type="GO" id="GO:0046872">
    <property type="term" value="F:metal ion binding"/>
    <property type="evidence" value="ECO:0007669"/>
    <property type="project" value="UniProtKB-KW"/>
</dbReference>
<dbReference type="SUPFAM" id="SSF51556">
    <property type="entry name" value="Metallo-dependent hydrolases"/>
    <property type="match status" value="1"/>
</dbReference>
<evidence type="ECO:0000313" key="5">
    <source>
        <dbReference type="Proteomes" id="UP000526501"/>
    </source>
</evidence>
<dbReference type="Proteomes" id="UP000526501">
    <property type="component" value="Unassembled WGS sequence"/>
</dbReference>
<evidence type="ECO:0000313" key="4">
    <source>
        <dbReference type="EMBL" id="MBC2604557.1"/>
    </source>
</evidence>
<dbReference type="RefSeq" id="WP_185658449.1">
    <property type="nucleotide sequence ID" value="NZ_CAWPOO010000001.1"/>
</dbReference>
<dbReference type="InterPro" id="IPR032466">
    <property type="entry name" value="Metal_Hydrolase"/>
</dbReference>
<dbReference type="GO" id="GO:0004038">
    <property type="term" value="F:allantoinase activity"/>
    <property type="evidence" value="ECO:0007669"/>
    <property type="project" value="TreeGrafter"/>
</dbReference>
<comment type="caution">
    <text evidence="4">The sequence shown here is derived from an EMBL/GenBank/DDBJ whole genome shotgun (WGS) entry which is preliminary data.</text>
</comment>
<dbReference type="EMBL" id="JACHVC010000001">
    <property type="protein sequence ID" value="MBC2604557.1"/>
    <property type="molecule type" value="Genomic_DNA"/>
</dbReference>
<comment type="function">
    <text evidence="1">Catalyzes the reversible cyclization of carbamoyl aspartate to dihydroorotate.</text>
</comment>
<keyword evidence="2" id="KW-0479">Metal-binding</keyword>
<sequence length="476" mass="52436">MSEAKKTIRISSSNIHLDDRTLASGVLTCTPGEPLSIDLRGSMTADIELPDSAHVALGRFDPHVHFRETAIPTREEVEEHGPEGVDYDELVANIEKANSLYSVRSGCLSALKGGVSVVGAMGNTPWGPVGAYRHERIQDHYTQGAPIPIVMWPRMEPGAAAIAGHEGKDFGSTFGGSGLTGQTRRDMFELWRGQAVSYHNDQARSDETIAQFKDRVQPDDILLHHEYFNGDTVLACQKETMELAKEAGLSSLLARHIPTGPALQQILDARDEMPYALPAEVGLDYVYWCRERLLTQKRETALLNYRRPAHPSRADQLSLIEITRDTVRSGDQSIFFGTDHAPHPLASKSFKNGFPGAPGTRNIEHSLQFYGELLQHYGYTHHDIDLLASINPAKHMAKFYQFPFPVGTMTEGAMANLAIFDPKASYTVDESALTSQLEDPHYFSALKGEEGLLGKSLFTVANGRVWDVSGKPSPLN</sequence>
<evidence type="ECO:0000256" key="1">
    <source>
        <dbReference type="ARBA" id="ARBA00002368"/>
    </source>
</evidence>
<dbReference type="PANTHER" id="PTHR43668">
    <property type="entry name" value="ALLANTOINASE"/>
    <property type="match status" value="1"/>
</dbReference>
<keyword evidence="3" id="KW-0378">Hydrolase</keyword>
<dbReference type="InterPro" id="IPR002195">
    <property type="entry name" value="Dihydroorotase_CS"/>
</dbReference>
<reference evidence="4 5" key="1">
    <citation type="submission" date="2020-07" db="EMBL/GenBank/DDBJ databases">
        <authorList>
            <person name="Feng X."/>
        </authorList>
    </citation>
    <scope>NUCLEOTIDE SEQUENCE [LARGE SCALE GENOMIC DNA]</scope>
    <source>
        <strain evidence="4 5">JCM23202</strain>
    </source>
</reference>
<dbReference type="PANTHER" id="PTHR43668:SF6">
    <property type="entry name" value="AMIDOHYDROLASE"/>
    <property type="match status" value="1"/>
</dbReference>
<dbReference type="GO" id="GO:0006145">
    <property type="term" value="P:purine nucleobase catabolic process"/>
    <property type="evidence" value="ECO:0007669"/>
    <property type="project" value="TreeGrafter"/>
</dbReference>
<evidence type="ECO:0008006" key="6">
    <source>
        <dbReference type="Google" id="ProtNLM"/>
    </source>
</evidence>